<dbReference type="OrthoDB" id="2423195at2759"/>
<dbReference type="EMBL" id="KB469301">
    <property type="protein sequence ID" value="EPQ55986.1"/>
    <property type="molecule type" value="Genomic_DNA"/>
</dbReference>
<dbReference type="eggNOG" id="ENOG502R9VG">
    <property type="taxonomic scope" value="Eukaryota"/>
</dbReference>
<gene>
    <name evidence="2" type="ORF">GLOTRDRAFT_93492</name>
</gene>
<dbReference type="GeneID" id="19309504"/>
<proteinExistence type="predicted"/>
<feature type="compositionally biased region" description="Basic and acidic residues" evidence="1">
    <location>
        <begin position="320"/>
        <end position="362"/>
    </location>
</feature>
<keyword evidence="3" id="KW-1185">Reference proteome</keyword>
<feature type="region of interest" description="Disordered" evidence="1">
    <location>
        <begin position="289"/>
        <end position="308"/>
    </location>
</feature>
<evidence type="ECO:0000256" key="1">
    <source>
        <dbReference type="SAM" id="MobiDB-lite"/>
    </source>
</evidence>
<feature type="region of interest" description="Disordered" evidence="1">
    <location>
        <begin position="320"/>
        <end position="390"/>
    </location>
</feature>
<dbReference type="Proteomes" id="UP000030669">
    <property type="component" value="Unassembled WGS sequence"/>
</dbReference>
<evidence type="ECO:0000313" key="3">
    <source>
        <dbReference type="Proteomes" id="UP000030669"/>
    </source>
</evidence>
<sequence length="442" mass="48391">MSSIAPIATFGNVVPQALYAVHSGAYTYGDESVLMLTLKSFLTFIAVPNGTLLVPASIGDGAHGGSGQAQNSRVFTVREASGEGPFTTYPPEHGEDNEKQLLYTYGRFHDPASALGRIPGSQGTWTAFVEVPTPDDNRPTLLGLSVLIKYATTFDTANSTIQTDVILTTHQLRTDTIITGAGGYGVDLGIYTKGSLDEYAPRMIKHEEALRLSTNLAIKSNTGGDQWSHYIENQDISPNVRVGRGSHLYIAFHVAEYCTIRTLRTLSIEASAIWQKEDVELKAKAKAKEEADKQAKKEEEEKQARDEARKWMEDAKKWMEDDREAKAEEKRVRDEARRSKAGEEKRVRGESKQARQGEHNDKPAVPSASAVQDSQPATLGAPKPTISSAPAVADADMQALIKEKAAQLGRTCPQGFAWQKAENGYKCEAGGHFLTFEELEMN</sequence>
<dbReference type="OMA" id="HRITHEQ"/>
<dbReference type="RefSeq" id="XP_007865993.1">
    <property type="nucleotide sequence ID" value="XM_007867802.1"/>
</dbReference>
<dbReference type="KEGG" id="gtr:GLOTRDRAFT_93492"/>
<name>S7Q7L0_GLOTA</name>
<dbReference type="HOGENOM" id="CLU_619713_0_0_1"/>
<accession>S7Q7L0</accession>
<dbReference type="AlphaFoldDB" id="S7Q7L0"/>
<reference evidence="2 3" key="1">
    <citation type="journal article" date="2012" name="Science">
        <title>The Paleozoic origin of enzymatic lignin decomposition reconstructed from 31 fungal genomes.</title>
        <authorList>
            <person name="Floudas D."/>
            <person name="Binder M."/>
            <person name="Riley R."/>
            <person name="Barry K."/>
            <person name="Blanchette R.A."/>
            <person name="Henrissat B."/>
            <person name="Martinez A.T."/>
            <person name="Otillar R."/>
            <person name="Spatafora J.W."/>
            <person name="Yadav J.S."/>
            <person name="Aerts A."/>
            <person name="Benoit I."/>
            <person name="Boyd A."/>
            <person name="Carlson A."/>
            <person name="Copeland A."/>
            <person name="Coutinho P.M."/>
            <person name="de Vries R.P."/>
            <person name="Ferreira P."/>
            <person name="Findley K."/>
            <person name="Foster B."/>
            <person name="Gaskell J."/>
            <person name="Glotzer D."/>
            <person name="Gorecki P."/>
            <person name="Heitman J."/>
            <person name="Hesse C."/>
            <person name="Hori C."/>
            <person name="Igarashi K."/>
            <person name="Jurgens J.A."/>
            <person name="Kallen N."/>
            <person name="Kersten P."/>
            <person name="Kohler A."/>
            <person name="Kuees U."/>
            <person name="Kumar T.K.A."/>
            <person name="Kuo A."/>
            <person name="LaButti K."/>
            <person name="Larrondo L.F."/>
            <person name="Lindquist E."/>
            <person name="Ling A."/>
            <person name="Lombard V."/>
            <person name="Lucas S."/>
            <person name="Lundell T."/>
            <person name="Martin R."/>
            <person name="McLaughlin D.J."/>
            <person name="Morgenstern I."/>
            <person name="Morin E."/>
            <person name="Murat C."/>
            <person name="Nagy L.G."/>
            <person name="Nolan M."/>
            <person name="Ohm R.A."/>
            <person name="Patyshakuliyeva A."/>
            <person name="Rokas A."/>
            <person name="Ruiz-Duenas F.J."/>
            <person name="Sabat G."/>
            <person name="Salamov A."/>
            <person name="Samejima M."/>
            <person name="Schmutz J."/>
            <person name="Slot J.C."/>
            <person name="St John F."/>
            <person name="Stenlid J."/>
            <person name="Sun H."/>
            <person name="Sun S."/>
            <person name="Syed K."/>
            <person name="Tsang A."/>
            <person name="Wiebenga A."/>
            <person name="Young D."/>
            <person name="Pisabarro A."/>
            <person name="Eastwood D.C."/>
            <person name="Martin F."/>
            <person name="Cullen D."/>
            <person name="Grigoriev I.V."/>
            <person name="Hibbett D.S."/>
        </authorList>
    </citation>
    <scope>NUCLEOTIDE SEQUENCE [LARGE SCALE GENOMIC DNA]</scope>
    <source>
        <strain evidence="2 3">ATCC 11539</strain>
    </source>
</reference>
<evidence type="ECO:0000313" key="2">
    <source>
        <dbReference type="EMBL" id="EPQ55986.1"/>
    </source>
</evidence>
<protein>
    <submittedName>
        <fullName evidence="2">Uncharacterized protein</fullName>
    </submittedName>
</protein>
<organism evidence="2 3">
    <name type="scientific">Gloeophyllum trabeum (strain ATCC 11539 / FP-39264 / Madison 617)</name>
    <name type="common">Brown rot fungus</name>
    <dbReference type="NCBI Taxonomy" id="670483"/>
    <lineage>
        <taxon>Eukaryota</taxon>
        <taxon>Fungi</taxon>
        <taxon>Dikarya</taxon>
        <taxon>Basidiomycota</taxon>
        <taxon>Agaricomycotina</taxon>
        <taxon>Agaricomycetes</taxon>
        <taxon>Gloeophyllales</taxon>
        <taxon>Gloeophyllaceae</taxon>
        <taxon>Gloeophyllum</taxon>
    </lineage>
</organism>